<dbReference type="EMBL" id="NKXO01000003">
    <property type="protein sequence ID" value="PKQ70701.1"/>
    <property type="molecule type" value="Genomic_DNA"/>
</dbReference>
<feature type="transmembrane region" description="Helical" evidence="8">
    <location>
        <begin position="77"/>
        <end position="95"/>
    </location>
</feature>
<sequence length="471" mass="55257">MVFASLIFLCYFLPINLLLYYAWSNKTYQNVVLTLSSFIFYAWGEPVWVILLFFSALVDYLNGLWVGKYLSVSKKKARWGVVSSLVINLGLLIAFKYSGFLAENINALLGLNLPVPKIDLPIGISFYTFQTISYTIDVYRGEVKAQKSFLKFLMFVSMYHQLVAGPIVRYAHIAHEIENRKFNWIDMGAGIHRFCIGLFKKVAIANIAAEIAKNYLDGNLAEISVGEAWFGIILYSLQIYFDFSGYSDMAIGLGRMYGFHYYENFKYPYISKSATEFWRRWHISLGSFFRDYVYIPLGGNKRFFYRNLFIVWGLTGLWHGASWNFVLWGLYFGLLIALERLFLGKILEKIPAIFAHLYLIFVAILGWALFYFTDFQKLVYFLKILFGFTPNPLWNFELTFKLQENVFWFVLALFLCTPIYTWVARWFALKMKYRPQLYTWVIVHSFQFILLIISIAMLVGRSYNPFIYFRF</sequence>
<organism evidence="9 10">
    <name type="scientific">Raineya orbicola</name>
    <dbReference type="NCBI Taxonomy" id="2016530"/>
    <lineage>
        <taxon>Bacteria</taxon>
        <taxon>Pseudomonadati</taxon>
        <taxon>Bacteroidota</taxon>
        <taxon>Cytophagia</taxon>
        <taxon>Cytophagales</taxon>
        <taxon>Raineyaceae</taxon>
        <taxon>Raineya</taxon>
    </lineage>
</organism>
<accession>A0A2N3IK97</accession>
<feature type="transmembrane region" description="Helical" evidence="8">
    <location>
        <begin position="406"/>
        <end position="425"/>
    </location>
</feature>
<dbReference type="InterPro" id="IPR024194">
    <property type="entry name" value="Ac/AlaTfrase_AlgI/DltB"/>
</dbReference>
<dbReference type="PANTHER" id="PTHR13285:SF18">
    <property type="entry name" value="PROTEIN-CYSTEINE N-PALMITOYLTRANSFERASE RASP"/>
    <property type="match status" value="1"/>
</dbReference>
<evidence type="ECO:0000256" key="8">
    <source>
        <dbReference type="SAM" id="Phobius"/>
    </source>
</evidence>
<comment type="similarity">
    <text evidence="2 7">Belongs to the membrane-bound acyltransferase family.</text>
</comment>
<evidence type="ECO:0000256" key="5">
    <source>
        <dbReference type="ARBA" id="ARBA00022989"/>
    </source>
</evidence>
<dbReference type="InterPro" id="IPR051085">
    <property type="entry name" value="MB_O-acyltransferase"/>
</dbReference>
<evidence type="ECO:0000256" key="2">
    <source>
        <dbReference type="ARBA" id="ARBA00010323"/>
    </source>
</evidence>
<name>A0A2N3IK97_9BACT</name>
<feature type="transmembrane region" description="Helical" evidence="8">
    <location>
        <begin position="6"/>
        <end position="23"/>
    </location>
</feature>
<feature type="transmembrane region" description="Helical" evidence="8">
    <location>
        <begin position="437"/>
        <end position="460"/>
    </location>
</feature>
<reference evidence="9 10" key="1">
    <citation type="submission" date="2017-06" db="EMBL/GenBank/DDBJ databases">
        <title>Raineya orbicola gen. nov., sp. nov. a slightly thermophilic bacterium of the phylum Bacteroidetes and the description of Raineyaceae fam. nov.</title>
        <authorList>
            <person name="Albuquerque L."/>
            <person name="Polonia A.R.M."/>
            <person name="Barroso C."/>
            <person name="Froufe H.J.C."/>
            <person name="Lage O."/>
            <person name="Lobo-Da-Cunha A."/>
            <person name="Egas C."/>
            <person name="Da Costa M.S."/>
        </authorList>
    </citation>
    <scope>NUCLEOTIDE SEQUENCE [LARGE SCALE GENOMIC DNA]</scope>
    <source>
        <strain evidence="9 10">SPSPC-11</strain>
    </source>
</reference>
<protein>
    <submittedName>
        <fullName evidence="9">Putative membrane protein involved in D-alanine export</fullName>
    </submittedName>
</protein>
<comment type="subcellular location">
    <subcellularLocation>
        <location evidence="1">Cell membrane</location>
        <topology evidence="1">Multi-pass membrane protein</topology>
    </subcellularLocation>
</comment>
<keyword evidence="6 7" id="KW-0472">Membrane</keyword>
<evidence type="ECO:0000313" key="10">
    <source>
        <dbReference type="Proteomes" id="UP000233387"/>
    </source>
</evidence>
<dbReference type="GO" id="GO:0016746">
    <property type="term" value="F:acyltransferase activity"/>
    <property type="evidence" value="ECO:0007669"/>
    <property type="project" value="UniProtKB-KW"/>
</dbReference>
<evidence type="ECO:0000313" key="9">
    <source>
        <dbReference type="EMBL" id="PKQ70701.1"/>
    </source>
</evidence>
<evidence type="ECO:0000256" key="4">
    <source>
        <dbReference type="ARBA" id="ARBA00022692"/>
    </source>
</evidence>
<feature type="transmembrane region" description="Helical" evidence="8">
    <location>
        <begin position="378"/>
        <end position="394"/>
    </location>
</feature>
<feature type="transmembrane region" description="Helical" evidence="8">
    <location>
        <begin position="303"/>
        <end position="319"/>
    </location>
</feature>
<dbReference type="InterPro" id="IPR004299">
    <property type="entry name" value="MBOAT_fam"/>
</dbReference>
<keyword evidence="10" id="KW-1185">Reference proteome</keyword>
<keyword evidence="5 8" id="KW-1133">Transmembrane helix</keyword>
<keyword evidence="7" id="KW-0012">Acyltransferase</keyword>
<keyword evidence="7" id="KW-0808">Transferase</keyword>
<evidence type="ECO:0000256" key="7">
    <source>
        <dbReference type="PIRNR" id="PIRNR016636"/>
    </source>
</evidence>
<feature type="transmembrane region" description="Helical" evidence="8">
    <location>
        <begin position="35"/>
        <end position="57"/>
    </location>
</feature>
<dbReference type="Pfam" id="PF03062">
    <property type="entry name" value="MBOAT"/>
    <property type="match status" value="1"/>
</dbReference>
<dbReference type="PANTHER" id="PTHR13285">
    <property type="entry name" value="ACYLTRANSFERASE"/>
    <property type="match status" value="1"/>
</dbReference>
<evidence type="ECO:0000256" key="6">
    <source>
        <dbReference type="ARBA" id="ARBA00023136"/>
    </source>
</evidence>
<feature type="transmembrane region" description="Helical" evidence="8">
    <location>
        <begin position="350"/>
        <end position="372"/>
    </location>
</feature>
<dbReference type="AlphaFoldDB" id="A0A2N3IK97"/>
<evidence type="ECO:0000256" key="3">
    <source>
        <dbReference type="ARBA" id="ARBA00022475"/>
    </source>
</evidence>
<keyword evidence="4 8" id="KW-0812">Transmembrane</keyword>
<dbReference type="InterPro" id="IPR028362">
    <property type="entry name" value="AlgI"/>
</dbReference>
<dbReference type="PIRSF" id="PIRSF500217">
    <property type="entry name" value="AlgI"/>
    <property type="match status" value="1"/>
</dbReference>
<proteinExistence type="inferred from homology"/>
<dbReference type="RefSeq" id="WP_101357505.1">
    <property type="nucleotide sequence ID" value="NZ_NKXO01000003.1"/>
</dbReference>
<comment type="caution">
    <text evidence="9">The sequence shown here is derived from an EMBL/GenBank/DDBJ whole genome shotgun (WGS) entry which is preliminary data.</text>
</comment>
<dbReference type="GO" id="GO:0005886">
    <property type="term" value="C:plasma membrane"/>
    <property type="evidence" value="ECO:0007669"/>
    <property type="project" value="UniProtKB-SubCell"/>
</dbReference>
<evidence type="ECO:0000256" key="1">
    <source>
        <dbReference type="ARBA" id="ARBA00004651"/>
    </source>
</evidence>
<dbReference type="GO" id="GO:0042121">
    <property type="term" value="P:alginic acid biosynthetic process"/>
    <property type="evidence" value="ECO:0007669"/>
    <property type="project" value="InterPro"/>
</dbReference>
<dbReference type="OrthoDB" id="9805788at2"/>
<dbReference type="PIRSF" id="PIRSF016636">
    <property type="entry name" value="AlgI_DltB"/>
    <property type="match status" value="1"/>
</dbReference>
<gene>
    <name evidence="9" type="ORF">Rain11_0238</name>
</gene>
<keyword evidence="3 7" id="KW-1003">Cell membrane</keyword>
<dbReference type="Proteomes" id="UP000233387">
    <property type="component" value="Unassembled WGS sequence"/>
</dbReference>